<dbReference type="Pfam" id="PF12590">
    <property type="entry name" value="Acyl-thio_N"/>
    <property type="match status" value="1"/>
</dbReference>
<dbReference type="CDD" id="cd00586">
    <property type="entry name" value="4HBT"/>
    <property type="match status" value="1"/>
</dbReference>
<evidence type="ECO:0000259" key="14">
    <source>
        <dbReference type="Pfam" id="PF20791"/>
    </source>
</evidence>
<dbReference type="GO" id="GO:0009507">
    <property type="term" value="C:chloroplast"/>
    <property type="evidence" value="ECO:0007669"/>
    <property type="project" value="UniProtKB-SubCell"/>
</dbReference>
<evidence type="ECO:0000259" key="12">
    <source>
        <dbReference type="Pfam" id="PF01643"/>
    </source>
</evidence>
<dbReference type="InterPro" id="IPR029069">
    <property type="entry name" value="HotDog_dom_sf"/>
</dbReference>
<keyword evidence="9 11" id="KW-0443">Lipid metabolism</keyword>
<dbReference type="AlphaFoldDB" id="Q9XH14"/>
<dbReference type="Gene3D" id="3.10.129.10">
    <property type="entry name" value="Hotdog Thioesterase"/>
    <property type="match status" value="1"/>
</dbReference>
<dbReference type="Pfam" id="PF01643">
    <property type="entry name" value="Acyl-ACP_TE"/>
    <property type="match status" value="1"/>
</dbReference>
<feature type="domain" description="Acyl-ACP thioesterase-like C-terminal" evidence="14">
    <location>
        <begin position="304"/>
        <end position="404"/>
    </location>
</feature>
<sequence length="417" mass="46151">MVASIVAWAFFPTPSFSPTASAKASKTIGEGSENLNVRGIIAKPTSSSAAKQGKVMAQAVPKINGAKVGLKAESQKAEEDAAPSSAPRTFYNQLPDWSVLLAAVTTIFLAAEKQWTLLDWKPRRPDMLTGAFSLGKIVQDGLVFRQNFSIRSYEIGADRTASIETLMNHLQETALNHVRNAGLLGDGFGATPEMSKRNLIWVVTKMQVLIEHYPSWGDVVEVDTWVGASGKNGMRRDWHVRDYRTGQTILRATSIWVMMDKHTRKLSKMPEEVRAEIGPYFMEHAAIVDEDSRKLPKLDDDTADYIKWGLTPRWSDLDVNQHVNNVKYIGWILESAPISILENHELASMTLEYRRECGRDSVLQSLTAVANDCTGGLPEASIECQHLLQLECGAEIVRGRTQWRPRRASGPTSAGSA</sequence>
<keyword evidence="10 11" id="KW-0275">Fatty acid biosynthesis</keyword>
<keyword evidence="8" id="KW-0809">Transit peptide</keyword>
<evidence type="ECO:0000256" key="1">
    <source>
        <dbReference type="ARBA" id="ARBA00004229"/>
    </source>
</evidence>
<comment type="function">
    <text evidence="11">Plays an essential role in chain termination during de novo fatty acid synthesis.</text>
</comment>
<feature type="domain" description="Acyl-ACP-thioesterase N-terminal" evidence="13">
    <location>
        <begin position="1"/>
        <end position="129"/>
    </location>
</feature>
<dbReference type="SUPFAM" id="SSF54637">
    <property type="entry name" value="Thioesterase/thiol ester dehydrase-isomerase"/>
    <property type="match status" value="2"/>
</dbReference>
<dbReference type="RefSeq" id="NP_001290508.1">
    <property type="nucleotide sequence ID" value="NM_001303579.1"/>
</dbReference>
<comment type="subcellular location">
    <subcellularLocation>
        <location evidence="1 11">Plastid</location>
        <location evidence="1 11">Chloroplast</location>
    </subcellularLocation>
</comment>
<evidence type="ECO:0000256" key="11">
    <source>
        <dbReference type="RuleBase" id="RU363096"/>
    </source>
</evidence>
<evidence type="ECO:0000256" key="3">
    <source>
        <dbReference type="ARBA" id="ARBA00022516"/>
    </source>
</evidence>
<protein>
    <recommendedName>
        <fullName evidence="11">Acyl-[acyl-carrier-protein] hydrolase</fullName>
        <ecNumber evidence="11">3.1.2.-</ecNumber>
    </recommendedName>
</protein>
<evidence type="ECO:0000256" key="10">
    <source>
        <dbReference type="ARBA" id="ARBA00023160"/>
    </source>
</evidence>
<name>Q9XH14_ELAGV</name>
<dbReference type="PANTHER" id="PTHR31727:SF2">
    <property type="entry name" value="PALMITOYL-ACYL CARRIER PROTEIN THIOESTERASE, CHLOROPLASTIC"/>
    <property type="match status" value="1"/>
</dbReference>
<organism evidence="15">
    <name type="scientific">Elaeis guineensis var. tenera</name>
    <name type="common">Oil palm</name>
    <dbReference type="NCBI Taxonomy" id="51953"/>
    <lineage>
        <taxon>Eukaryota</taxon>
        <taxon>Viridiplantae</taxon>
        <taxon>Streptophyta</taxon>
        <taxon>Embryophyta</taxon>
        <taxon>Tracheophyta</taxon>
        <taxon>Spermatophyta</taxon>
        <taxon>Magnoliopsida</taxon>
        <taxon>Liliopsida</taxon>
        <taxon>Arecaceae</taxon>
        <taxon>Arecoideae</taxon>
        <taxon>Cocoseae</taxon>
        <taxon>Elaeidinae</taxon>
        <taxon>Elaeis</taxon>
    </lineage>
</organism>
<evidence type="ECO:0000256" key="4">
    <source>
        <dbReference type="ARBA" id="ARBA00022528"/>
    </source>
</evidence>
<dbReference type="Pfam" id="PF20791">
    <property type="entry name" value="Acyl-ACP_TE_C"/>
    <property type="match status" value="1"/>
</dbReference>
<keyword evidence="3 11" id="KW-0444">Lipid biosynthesis</keyword>
<dbReference type="GeneID" id="105047881"/>
<evidence type="ECO:0000259" key="13">
    <source>
        <dbReference type="Pfam" id="PF12590"/>
    </source>
</evidence>
<feature type="domain" description="Acyl-ACP thioesterase N-terminal hotdog" evidence="12">
    <location>
        <begin position="141"/>
        <end position="277"/>
    </location>
</feature>
<dbReference type="EMBL" id="AF147879">
    <property type="protein sequence ID" value="AAD42220.2"/>
    <property type="molecule type" value="mRNA"/>
</dbReference>
<dbReference type="PANTHER" id="PTHR31727">
    <property type="entry name" value="OLEOYL-ACYL CARRIER PROTEIN THIOESTERASE 1, CHLOROPLASTIC"/>
    <property type="match status" value="1"/>
</dbReference>
<dbReference type="GO" id="GO:0000036">
    <property type="term" value="F:acyl carrier activity"/>
    <property type="evidence" value="ECO:0007669"/>
    <property type="project" value="TreeGrafter"/>
</dbReference>
<proteinExistence type="evidence at transcript level"/>
<comment type="similarity">
    <text evidence="2 11">Belongs to the acyl-ACP thioesterase family.</text>
</comment>
<evidence type="ECO:0000256" key="6">
    <source>
        <dbReference type="ARBA" id="ARBA00022801"/>
    </source>
</evidence>
<reference evidence="15" key="1">
    <citation type="submission" date="2003-05" db="EMBL/GenBank/DDBJ databases">
        <title>Nucleotide sequence isolation of 5' region for Elaeis guineensis Jacq. var. Tenera palmitoyl-acyl carrier protein thioesterase gene through 5' RACE.</title>
        <authorList>
            <person name="Shah F.H."/>
            <person name="Cha T.S."/>
        </authorList>
    </citation>
    <scope>NUCLEOTIDE SEQUENCE</scope>
</reference>
<keyword evidence="5 11" id="KW-0934">Plastid</keyword>
<dbReference type="GO" id="GO:0016297">
    <property type="term" value="F:fatty acyl-[ACP] hydrolase activity"/>
    <property type="evidence" value="ECO:0007669"/>
    <property type="project" value="InterPro"/>
</dbReference>
<evidence type="ECO:0000256" key="9">
    <source>
        <dbReference type="ARBA" id="ARBA00023098"/>
    </source>
</evidence>
<dbReference type="InterPro" id="IPR021113">
    <property type="entry name" value="Acyl-ACP-thioesterase_N"/>
</dbReference>
<dbReference type="FunFam" id="3.10.129.10:FF:000151">
    <property type="entry name" value="Acyl-[acyl-carrier-protein] hydrolase"/>
    <property type="match status" value="1"/>
</dbReference>
<keyword evidence="4 11" id="KW-0150">Chloroplast</keyword>
<accession>Q9XH14</accession>
<evidence type="ECO:0000256" key="2">
    <source>
        <dbReference type="ARBA" id="ARBA00006500"/>
    </source>
</evidence>
<dbReference type="EC" id="3.1.2.-" evidence="11"/>
<dbReference type="InterPro" id="IPR002864">
    <property type="entry name" value="Acyl-ACP_thioesterase_NHD"/>
</dbReference>
<gene>
    <name evidence="15" type="primary">PTE</name>
</gene>
<evidence type="ECO:0000256" key="7">
    <source>
        <dbReference type="ARBA" id="ARBA00022832"/>
    </source>
</evidence>
<evidence type="ECO:0000256" key="5">
    <source>
        <dbReference type="ARBA" id="ARBA00022640"/>
    </source>
</evidence>
<evidence type="ECO:0000313" key="15">
    <source>
        <dbReference type="EMBL" id="AAD42220.2"/>
    </source>
</evidence>
<evidence type="ECO:0000256" key="8">
    <source>
        <dbReference type="ARBA" id="ARBA00022946"/>
    </source>
</evidence>
<dbReference type="FunFam" id="3.10.129.10:FF:000186">
    <property type="entry name" value="Acyl-[acyl-carrier-protein] hydrolase"/>
    <property type="match status" value="1"/>
</dbReference>
<keyword evidence="6 11" id="KW-0378">Hydrolase</keyword>
<keyword evidence="7 11" id="KW-0276">Fatty acid metabolism</keyword>
<dbReference type="InterPro" id="IPR049427">
    <property type="entry name" value="Acyl-ACP_TE_C"/>
</dbReference>
<dbReference type="InterPro" id="IPR045023">
    <property type="entry name" value="FATA/B"/>
</dbReference>
<dbReference type="KEGG" id="egu:105047881"/>